<evidence type="ECO:0000256" key="6">
    <source>
        <dbReference type="SAM" id="MobiDB-lite"/>
    </source>
</evidence>
<dbReference type="Pfam" id="PF09479">
    <property type="entry name" value="Flg_new"/>
    <property type="match status" value="5"/>
</dbReference>
<organism evidence="10 11">
    <name type="scientific">Erysipelothrix inopinata</name>
    <dbReference type="NCBI Taxonomy" id="225084"/>
    <lineage>
        <taxon>Bacteria</taxon>
        <taxon>Bacillati</taxon>
        <taxon>Bacillota</taxon>
        <taxon>Erysipelotrichia</taxon>
        <taxon>Erysipelotrichales</taxon>
        <taxon>Erysipelotrichaceae</taxon>
        <taxon>Erysipelothrix</taxon>
    </lineage>
</organism>
<dbReference type="AlphaFoldDB" id="A0A7G9RYK1"/>
<dbReference type="NCBIfam" id="TIGR01167">
    <property type="entry name" value="LPXTG_anchor"/>
    <property type="match status" value="1"/>
</dbReference>
<evidence type="ECO:0000259" key="9">
    <source>
        <dbReference type="PROSITE" id="PS50847"/>
    </source>
</evidence>
<keyword evidence="2" id="KW-0134">Cell wall</keyword>
<keyword evidence="7" id="KW-0472">Membrane</keyword>
<dbReference type="Gene3D" id="2.60.40.4270">
    <property type="entry name" value="Listeria-Bacteroides repeat domain"/>
    <property type="match status" value="5"/>
</dbReference>
<comment type="subcellular location">
    <subcellularLocation>
        <location evidence="1">Cell envelope</location>
    </subcellularLocation>
</comment>
<feature type="compositionally biased region" description="Polar residues" evidence="6">
    <location>
        <begin position="31"/>
        <end position="41"/>
    </location>
</feature>
<keyword evidence="11" id="KW-1185">Reference proteome</keyword>
<dbReference type="SUPFAM" id="SSF51126">
    <property type="entry name" value="Pectin lyase-like"/>
    <property type="match status" value="1"/>
</dbReference>
<keyword evidence="4 8" id="KW-0732">Signal</keyword>
<dbReference type="Proteomes" id="UP000515928">
    <property type="component" value="Chromosome"/>
</dbReference>
<dbReference type="EMBL" id="CP060715">
    <property type="protein sequence ID" value="QNN60676.1"/>
    <property type="molecule type" value="Genomic_DNA"/>
</dbReference>
<accession>A0A7G9RYK1</accession>
<feature type="compositionally biased region" description="Low complexity" evidence="6">
    <location>
        <begin position="444"/>
        <end position="460"/>
    </location>
</feature>
<keyword evidence="3" id="KW-0964">Secreted</keyword>
<protein>
    <submittedName>
        <fullName evidence="10">InlB B-repeat-containing protein</fullName>
    </submittedName>
</protein>
<proteinExistence type="predicted"/>
<feature type="region of interest" description="Disordered" evidence="6">
    <location>
        <begin position="31"/>
        <end position="78"/>
    </location>
</feature>
<sequence length="1080" mass="117121">MKKTIITLLAVGIVSLSVPYANAHAQENTIEESANISQNKNDVNEDKDLNLPDDEKNEKTEQIEKDEMSNESDSTDLEVPVESIDEIIEKDNTSEITNNESDMSDNLISNKGDVSDNSTELNIEGQVQDDKVNISSISNVGELLAAIEIVEEGQELILAPDFVSEPITITVPDVSFTINGNGVVWNSGNIKIIGNKESTLTIKNINIDGQGRNGYLFEDSRTSGSLIFKNSSVYNSGNSVIYIGVDSHLDRMHIFNNKGVGNASAIKVNENAPLTISNSTIENNHGSGYGYEAGAISSKNYRKTMIIENSVFRNNVNTTKNTGLLGGSGGAITINDLFGSIIINQSIFEENKALGDVTSPTSAADDGGAIYVRVYNGDGIVDINGTSFIRNEANDDGGAVLFESSGKGKLKTSITNSTFVENVARGKSGGDKSGGAIQYYRGGSKSTSSNTVKTSTFVSNQSGDESSDKDQQGGAIGLSQSSLLAPSVALDANIFVANQVFDANGSINEQSMYKDVSNSTSIDLGNRNVINISNDPTIDDALYEVLGVTQLKLAFNESHIHAGTDNEVIPTVMIRPGSIADNTYKGNAELGSIGQRGLPRDKDHGSIQIASIQYDANGGEFNLSPLGEYDGTEFYTTNEEGLITNYYQVGYLEKTVPVLNNSDLELTREGYTFVGWSREQDNSRSVDQIVTEVKLTRSTPKVYAVWAPVSDKYTVTYHGNGNTSGAVPTDSGEYDVNETVTVLNESTLVKDGYKFMGWNTKVDGLGINYGVDSTFNITEDTDLYAQWELQPVALKYTVTYYGNGNTSGLVPVDGTEYDENALVTVLDKNNLVKEGYKFMGWNTQVDGSGTKYDVGSIFIITEDTDLYAQWELEPVALKYTVTYYGNGNTSGLVPVDGTEYDENALVTVLDKNNLVKEGYKFMGWNTQVDGSGTKYDVGSIFTITEDTDLYAQWELELVALKYTVTYHGNGNTSGVVPTDNSKYDVNATVTVFDENTLVNDGYKFMGWNTKADGSGINYDVASTFNIIEDTNLYAQWEKNSKGIVLPNTGVSNYLMMVTSALIISGLGLLLLEKRNKKNID</sequence>
<evidence type="ECO:0000256" key="2">
    <source>
        <dbReference type="ARBA" id="ARBA00022512"/>
    </source>
</evidence>
<feature type="region of interest" description="Disordered" evidence="6">
    <location>
        <begin position="443"/>
        <end position="475"/>
    </location>
</feature>
<dbReference type="RefSeq" id="WP_187533800.1">
    <property type="nucleotide sequence ID" value="NZ_CBCSHU010000005.1"/>
</dbReference>
<dbReference type="InterPro" id="IPR042229">
    <property type="entry name" value="Listeria/Bacterioides_rpt_sf"/>
</dbReference>
<reference evidence="10 11" key="1">
    <citation type="submission" date="2020-08" db="EMBL/GenBank/DDBJ databases">
        <title>Genome sequence of Erysipelothrix inopinata DSM 15511T.</title>
        <authorList>
            <person name="Hyun D.-W."/>
            <person name="Bae J.-W."/>
        </authorList>
    </citation>
    <scope>NUCLEOTIDE SEQUENCE [LARGE SCALE GENOMIC DNA]</scope>
    <source>
        <strain evidence="10 11">DSM 15511</strain>
    </source>
</reference>
<feature type="chain" id="PRO_5038438032" evidence="8">
    <location>
        <begin position="24"/>
        <end position="1080"/>
    </location>
</feature>
<feature type="compositionally biased region" description="Basic and acidic residues" evidence="6">
    <location>
        <begin position="42"/>
        <end position="68"/>
    </location>
</feature>
<feature type="domain" description="Gram-positive cocci surface proteins LPxTG" evidence="9">
    <location>
        <begin position="1045"/>
        <end position="1080"/>
    </location>
</feature>
<name>A0A7G9RYK1_9FIRM</name>
<evidence type="ECO:0000256" key="5">
    <source>
        <dbReference type="ARBA" id="ARBA00023088"/>
    </source>
</evidence>
<dbReference type="InterPro" id="IPR011050">
    <property type="entry name" value="Pectin_lyase_fold/virulence"/>
</dbReference>
<evidence type="ECO:0000313" key="11">
    <source>
        <dbReference type="Proteomes" id="UP000515928"/>
    </source>
</evidence>
<dbReference type="Pfam" id="PF00746">
    <property type="entry name" value="Gram_pos_anchor"/>
    <property type="match status" value="1"/>
</dbReference>
<feature type="transmembrane region" description="Helical" evidence="7">
    <location>
        <begin position="1053"/>
        <end position="1071"/>
    </location>
</feature>
<dbReference type="GO" id="GO:0030313">
    <property type="term" value="C:cell envelope"/>
    <property type="evidence" value="ECO:0007669"/>
    <property type="project" value="UniProtKB-SubCell"/>
</dbReference>
<evidence type="ECO:0000256" key="4">
    <source>
        <dbReference type="ARBA" id="ARBA00022729"/>
    </source>
</evidence>
<evidence type="ECO:0000313" key="10">
    <source>
        <dbReference type="EMBL" id="QNN60676.1"/>
    </source>
</evidence>
<keyword evidence="7" id="KW-0812">Transmembrane</keyword>
<keyword evidence="5" id="KW-0572">Peptidoglycan-anchor</keyword>
<dbReference type="InterPro" id="IPR013378">
    <property type="entry name" value="InlB-like_B-rpt"/>
</dbReference>
<keyword evidence="7" id="KW-1133">Transmembrane helix</keyword>
<evidence type="ECO:0000256" key="8">
    <source>
        <dbReference type="SAM" id="SignalP"/>
    </source>
</evidence>
<dbReference type="KEGG" id="eio:H9L01_09960"/>
<evidence type="ECO:0000256" key="3">
    <source>
        <dbReference type="ARBA" id="ARBA00022525"/>
    </source>
</evidence>
<feature type="signal peptide" evidence="8">
    <location>
        <begin position="1"/>
        <end position="23"/>
    </location>
</feature>
<gene>
    <name evidence="10" type="ORF">H9L01_09960</name>
</gene>
<dbReference type="PROSITE" id="PS50847">
    <property type="entry name" value="GRAM_POS_ANCHORING"/>
    <property type="match status" value="1"/>
</dbReference>
<evidence type="ECO:0000256" key="1">
    <source>
        <dbReference type="ARBA" id="ARBA00004196"/>
    </source>
</evidence>
<dbReference type="InterPro" id="IPR019931">
    <property type="entry name" value="LPXTG_anchor"/>
</dbReference>
<evidence type="ECO:0000256" key="7">
    <source>
        <dbReference type="SAM" id="Phobius"/>
    </source>
</evidence>